<organism evidence="1 2">
    <name type="scientific">Ruminococcus albus</name>
    <dbReference type="NCBI Taxonomy" id="1264"/>
    <lineage>
        <taxon>Bacteria</taxon>
        <taxon>Bacillati</taxon>
        <taxon>Bacillota</taxon>
        <taxon>Clostridia</taxon>
        <taxon>Eubacteriales</taxon>
        <taxon>Oscillospiraceae</taxon>
        <taxon>Ruminococcus</taxon>
    </lineage>
</organism>
<sequence length="190" mass="22048">MKNALQHYAQMLHEKGKGIHSFWEIGYQEYAAKADPELVRRFEAGELIIKRQKMPDLSLYEREIGRKVPDDLAELLGYWQPGIFGFYKDYRECFMLFSAVRFKGEGENDFLQRKYGLIDSAKSWVSLYGGDIKRYIPIGIYDVYSSNFLLYEVGTGRIFIEDFENEGEVEEEPAAESLKELIAGLELRGE</sequence>
<name>A0A1I1PH89_RUMAL</name>
<evidence type="ECO:0008006" key="3">
    <source>
        <dbReference type="Google" id="ProtNLM"/>
    </source>
</evidence>
<evidence type="ECO:0000313" key="2">
    <source>
        <dbReference type="Proteomes" id="UP000182192"/>
    </source>
</evidence>
<accession>A0A1I1PH89</accession>
<reference evidence="1 2" key="1">
    <citation type="submission" date="2016-10" db="EMBL/GenBank/DDBJ databases">
        <authorList>
            <person name="de Groot N.N."/>
        </authorList>
    </citation>
    <scope>NUCLEOTIDE SEQUENCE [LARGE SCALE GENOMIC DNA]</scope>
    <source>
        <strain evidence="1 2">AR67</strain>
    </source>
</reference>
<dbReference type="Proteomes" id="UP000182192">
    <property type="component" value="Unassembled WGS sequence"/>
</dbReference>
<protein>
    <recommendedName>
        <fullName evidence="3">SMI1 / KNR4 family (SUKH-1)</fullName>
    </recommendedName>
</protein>
<dbReference type="AlphaFoldDB" id="A0A1I1PH89"/>
<dbReference type="EMBL" id="FOKQ01000034">
    <property type="protein sequence ID" value="SFD09032.1"/>
    <property type="molecule type" value="Genomic_DNA"/>
</dbReference>
<dbReference type="OrthoDB" id="1821317at2"/>
<dbReference type="RefSeq" id="WP_074962878.1">
    <property type="nucleotide sequence ID" value="NZ_FOKQ01000034.1"/>
</dbReference>
<proteinExistence type="predicted"/>
<gene>
    <name evidence="1" type="ORF">SAMN02910406_03067</name>
</gene>
<evidence type="ECO:0000313" key="1">
    <source>
        <dbReference type="EMBL" id="SFD09032.1"/>
    </source>
</evidence>